<evidence type="ECO:0000313" key="5">
    <source>
        <dbReference type="Proteomes" id="UP000183788"/>
    </source>
</evidence>
<dbReference type="GO" id="GO:0016787">
    <property type="term" value="F:hydrolase activity"/>
    <property type="evidence" value="ECO:0007669"/>
    <property type="project" value="UniProtKB-KW"/>
</dbReference>
<gene>
    <name evidence="3" type="ORF">SAMN05661012_06245</name>
    <name evidence="4" type="ORF">SR876_17885</name>
</gene>
<keyword evidence="1" id="KW-0732">Signal</keyword>
<dbReference type="EC" id="3.1.-.-" evidence="4"/>
<evidence type="ECO:0000256" key="1">
    <source>
        <dbReference type="SAM" id="SignalP"/>
    </source>
</evidence>
<proteinExistence type="predicted"/>
<dbReference type="Gene3D" id="3.40.50.1820">
    <property type="entry name" value="alpha/beta hydrolase"/>
    <property type="match status" value="1"/>
</dbReference>
<evidence type="ECO:0000313" key="3">
    <source>
        <dbReference type="EMBL" id="SFW88413.1"/>
    </source>
</evidence>
<feature type="domain" description="Dienelactone hydrolase" evidence="2">
    <location>
        <begin position="60"/>
        <end position="277"/>
    </location>
</feature>
<evidence type="ECO:0000313" key="6">
    <source>
        <dbReference type="Proteomes" id="UP001326715"/>
    </source>
</evidence>
<dbReference type="InterPro" id="IPR029058">
    <property type="entry name" value="AB_hydrolase_fold"/>
</dbReference>
<name>A0A1K1SX34_9BACT</name>
<feature type="chain" id="PRO_5012362953" evidence="1">
    <location>
        <begin position="26"/>
        <end position="280"/>
    </location>
</feature>
<organism evidence="3 5">
    <name type="scientific">Chitinophaga sancti</name>
    <dbReference type="NCBI Taxonomy" id="1004"/>
    <lineage>
        <taxon>Bacteria</taxon>
        <taxon>Pseudomonadati</taxon>
        <taxon>Bacteroidota</taxon>
        <taxon>Chitinophagia</taxon>
        <taxon>Chitinophagales</taxon>
        <taxon>Chitinophagaceae</taxon>
        <taxon>Chitinophaga</taxon>
    </lineage>
</organism>
<dbReference type="AlphaFoldDB" id="A0A1K1SX34"/>
<dbReference type="EMBL" id="FPIZ01000036">
    <property type="protein sequence ID" value="SFW88413.1"/>
    <property type="molecule type" value="Genomic_DNA"/>
</dbReference>
<dbReference type="PROSITE" id="PS51257">
    <property type="entry name" value="PROKAR_LIPOPROTEIN"/>
    <property type="match status" value="1"/>
</dbReference>
<dbReference type="Proteomes" id="UP001326715">
    <property type="component" value="Chromosome"/>
</dbReference>
<dbReference type="InterPro" id="IPR050261">
    <property type="entry name" value="FrsA_esterase"/>
</dbReference>
<dbReference type="PANTHER" id="PTHR22946:SF0">
    <property type="entry name" value="DIENELACTONE HYDROLASE DOMAIN-CONTAINING PROTEIN"/>
    <property type="match status" value="1"/>
</dbReference>
<dbReference type="STRING" id="1004.SAMN05661012_06245"/>
<reference evidence="3 5" key="1">
    <citation type="submission" date="2016-11" db="EMBL/GenBank/DDBJ databases">
        <authorList>
            <person name="Jaros S."/>
            <person name="Januszkiewicz K."/>
            <person name="Wedrychowicz H."/>
        </authorList>
    </citation>
    <scope>NUCLEOTIDE SEQUENCE [LARGE SCALE GENOMIC DNA]</scope>
    <source>
        <strain evidence="3 5">DSM 784</strain>
    </source>
</reference>
<feature type="signal peptide" evidence="1">
    <location>
        <begin position="1"/>
        <end position="25"/>
    </location>
</feature>
<reference evidence="4 6" key="2">
    <citation type="submission" date="2023-11" db="EMBL/GenBank/DDBJ databases">
        <title>MicrobeMod: A computational toolkit for identifying prokaryotic methylation and restriction-modification with nanopore sequencing.</title>
        <authorList>
            <person name="Crits-Christoph A."/>
            <person name="Kang S.C."/>
            <person name="Lee H."/>
            <person name="Ostrov N."/>
        </authorList>
    </citation>
    <scope>NUCLEOTIDE SEQUENCE [LARGE SCALE GENOMIC DNA]</scope>
    <source>
        <strain evidence="4 6">ATCC 23090</strain>
    </source>
</reference>
<dbReference type="InterPro" id="IPR002925">
    <property type="entry name" value="Dienelactn_hydro"/>
</dbReference>
<evidence type="ECO:0000259" key="2">
    <source>
        <dbReference type="Pfam" id="PF01738"/>
    </source>
</evidence>
<dbReference type="RefSeq" id="WP_072365981.1">
    <property type="nucleotide sequence ID" value="NZ_CBHWAX010000037.1"/>
</dbReference>
<evidence type="ECO:0000313" key="4">
    <source>
        <dbReference type="EMBL" id="WQG86792.1"/>
    </source>
</evidence>
<accession>A0A1K1SX34</accession>
<dbReference type="OrthoDB" id="9787933at2"/>
<protein>
    <submittedName>
        <fullName evidence="3 4">Dienelactone hydrolase</fullName>
        <ecNumber evidence="4">3.1.-.-</ecNumber>
    </submittedName>
</protein>
<dbReference type="Proteomes" id="UP000183788">
    <property type="component" value="Unassembled WGS sequence"/>
</dbReference>
<dbReference type="Pfam" id="PF01738">
    <property type="entry name" value="DLH"/>
    <property type="match status" value="1"/>
</dbReference>
<keyword evidence="3" id="KW-0378">Hydrolase</keyword>
<dbReference type="PANTHER" id="PTHR22946">
    <property type="entry name" value="DIENELACTONE HYDROLASE DOMAIN-CONTAINING PROTEIN-RELATED"/>
    <property type="match status" value="1"/>
</dbReference>
<dbReference type="SUPFAM" id="SSF53474">
    <property type="entry name" value="alpha/beta-Hydrolases"/>
    <property type="match status" value="1"/>
</dbReference>
<keyword evidence="6" id="KW-1185">Reference proteome</keyword>
<dbReference type="EMBL" id="CP140154">
    <property type="protein sequence ID" value="WQG86792.1"/>
    <property type="molecule type" value="Genomic_DNA"/>
</dbReference>
<sequence>MKFTLGTLLAIPAAALLMTACNNGASTNTENKDSTKTPTVQVTDVTIESNGVPLNSVVAFNDDTATKKPVIVIVPEWWGLDTHVKTVAQRLAELGYFAVGLDMYGNGKLADNPDSAQAWATPFYKNPKMAYERIAAAVAKAKTYAQADTSKVAAIGFCFGGTCVLNAARLGMPLKGVASFHGGLATSLPVSKDLFTAAALICHGAADKFVSPEEVATFKKQMDAAGVKYVFKEYPNATHAFTNPAATATGKKFNMPIEYNAAADTASWNDMKAFLGAELK</sequence>